<sequence>MILEKITLPFANIAQQASESIAPAWPLDQSIAVNPWWPQRHSGIEQTFAEQAVITGITGLMDKKYFQAKWKEQIQPEHVEQAIKDIRSPLTYQEVQEYIERQDKPLPRWETLAMLMDDNIPSEQGHSWGQEIQQQVSQFIALYHQYPERFDAEGKNGEHLYQSWLEVVTRDKGIRTLIGVDLLPYFGQLPTSIEGALELFQTEWQELLQNEHGSLAFMKASLHQLSGWAGWQSWLDWQAGLNKQEIDIPHTLGLSVILLAWDYVLWQWLKTEQQDTFVQVRQTMQSQAANVTQYYELAKQQLEPMWVWQRAFELSVHAPWIEQVKHAQEVQAQTRPQIQAIFCIDVRSEPMRRALEAQGSEVETLGFTGFFGIPMSYQNQDGSIKRPQLPGLLAPNLVAQQTKMQPDRWLRLTKLGWQNSLEKPSSNLGMVEAGGLLKLVSLFKRVVMQQGTENPVNRDARTNDEWDLKRNEVSLTTAEKAELGAGVLKAMGISQRLANVVLLAGHGSQTCNNHTSSSLDCGACGGQSGEVNAKVLAAILNDPEVRALTPEFGVTIPEDTQFYAAIHNTTTDELQVFKQPKECDWAEKISAACDLARIKRVKQFDTGNDEPSAQDVSRFFKQRATNWAQMRPEWGLCNNAGVFIAPRALTRSMDLDGRSFLHEYHADQDPEFKQLENIMTAPLLVMNWINLQYFASVTAPTKYGSGNKLLHNVVGGHIGVFEGNGGDLRIGLSQQSVHDGKQYRHQPIRLSAFIQAPKTAIEDIINKHDNVSSLVDNGWLFLYHIDDNHQVSKYQDQQWLPQ</sequence>
<dbReference type="InterPro" id="IPR018752">
    <property type="entry name" value="DabA"/>
</dbReference>
<comment type="similarity">
    <text evidence="6">Belongs to the inorganic carbon transporter (TC 9.A.2) DabA family.</text>
</comment>
<comment type="cofactor">
    <cofactor evidence="6">
        <name>Zn(2+)</name>
        <dbReference type="ChEBI" id="CHEBI:29105"/>
    </cofactor>
</comment>
<evidence type="ECO:0000256" key="2">
    <source>
        <dbReference type="ARBA" id="ARBA00022475"/>
    </source>
</evidence>
<name>A0A7X4LL87_9VIBR</name>
<feature type="binding site" evidence="6">
    <location>
        <position position="506"/>
    </location>
    <ligand>
        <name>Zn(2+)</name>
        <dbReference type="ChEBI" id="CHEBI:29105"/>
    </ligand>
</feature>
<dbReference type="PANTHER" id="PTHR38344:SF1">
    <property type="entry name" value="INORGANIC CARBON TRANSPORTER SUBUNIT DABA-RELATED"/>
    <property type="match status" value="1"/>
</dbReference>
<dbReference type="RefSeq" id="WP_161156025.1">
    <property type="nucleotide sequence ID" value="NZ_WEKT01000021.1"/>
</dbReference>
<keyword evidence="1 6" id="KW-0813">Transport</keyword>
<keyword evidence="2 6" id="KW-1003">Cell membrane</keyword>
<dbReference type="Pfam" id="PF10070">
    <property type="entry name" value="DabA"/>
    <property type="match status" value="1"/>
</dbReference>
<reference evidence="7 8" key="1">
    <citation type="submission" date="2019-10" db="EMBL/GenBank/DDBJ databases">
        <title>Vibrio sp. nov. isolated from a shrimp pond.</title>
        <authorList>
            <person name="Gomez-Gil B."/>
            <person name="Enciso-Ibarra J."/>
            <person name="Enciso-Ibarra K."/>
            <person name="Bolan-Mejia C."/>
        </authorList>
    </citation>
    <scope>NUCLEOTIDE SEQUENCE [LARGE SCALE GENOMIC DNA]</scope>
    <source>
        <strain evidence="7 8">CAIM 722</strain>
    </source>
</reference>
<feature type="binding site" evidence="6">
    <location>
        <position position="521"/>
    </location>
    <ligand>
        <name>Zn(2+)</name>
        <dbReference type="ChEBI" id="CHEBI:29105"/>
    </ligand>
</feature>
<comment type="caution">
    <text evidence="7">The sequence shown here is derived from an EMBL/GenBank/DDBJ whole genome shotgun (WGS) entry which is preliminary data.</text>
</comment>
<evidence type="ECO:0000313" key="7">
    <source>
        <dbReference type="EMBL" id="MZI94018.1"/>
    </source>
</evidence>
<keyword evidence="5 6" id="KW-0472">Membrane</keyword>
<accession>A0A7X4LL87</accession>
<comment type="subcellular location">
    <subcellularLocation>
        <location evidence="6">Cell membrane</location>
        <topology evidence="6">Peripheral membrane protein</topology>
    </subcellularLocation>
</comment>
<evidence type="ECO:0000256" key="5">
    <source>
        <dbReference type="ARBA" id="ARBA00023136"/>
    </source>
</evidence>
<evidence type="ECO:0000256" key="6">
    <source>
        <dbReference type="HAMAP-Rule" id="MF_01871"/>
    </source>
</evidence>
<comment type="subunit">
    <text evidence="6">Forms a complex with DabB.</text>
</comment>
<feature type="binding site" evidence="6">
    <location>
        <position position="343"/>
    </location>
    <ligand>
        <name>Zn(2+)</name>
        <dbReference type="ChEBI" id="CHEBI:29105"/>
    </ligand>
</feature>
<dbReference type="GO" id="GO:0008270">
    <property type="term" value="F:zinc ion binding"/>
    <property type="evidence" value="ECO:0007669"/>
    <property type="project" value="UniProtKB-UniRule"/>
</dbReference>
<keyword evidence="8" id="KW-1185">Reference proteome</keyword>
<keyword evidence="3 6" id="KW-0479">Metal-binding</keyword>
<dbReference type="EMBL" id="WEKT01000021">
    <property type="protein sequence ID" value="MZI94018.1"/>
    <property type="molecule type" value="Genomic_DNA"/>
</dbReference>
<proteinExistence type="inferred from homology"/>
<gene>
    <name evidence="6" type="primary">dabA</name>
    <name evidence="7" type="ORF">F9817_12520</name>
</gene>
<comment type="function">
    <text evidence="6">Part of an energy-coupled inorganic carbon pump.</text>
</comment>
<organism evidence="7 8">
    <name type="scientific">Vibrio eleionomae</name>
    <dbReference type="NCBI Taxonomy" id="2653505"/>
    <lineage>
        <taxon>Bacteria</taxon>
        <taxon>Pseudomonadati</taxon>
        <taxon>Pseudomonadota</taxon>
        <taxon>Gammaproteobacteria</taxon>
        <taxon>Vibrionales</taxon>
        <taxon>Vibrionaceae</taxon>
        <taxon>Vibrio</taxon>
    </lineage>
</organism>
<evidence type="ECO:0000256" key="1">
    <source>
        <dbReference type="ARBA" id="ARBA00022448"/>
    </source>
</evidence>
<dbReference type="Proteomes" id="UP000462621">
    <property type="component" value="Unassembled WGS sequence"/>
</dbReference>
<dbReference type="AlphaFoldDB" id="A0A7X4LL87"/>
<evidence type="ECO:0000313" key="8">
    <source>
        <dbReference type="Proteomes" id="UP000462621"/>
    </source>
</evidence>
<dbReference type="PANTHER" id="PTHR38344">
    <property type="entry name" value="UPF0753 PROTEIN AQ_863"/>
    <property type="match status" value="1"/>
</dbReference>
<evidence type="ECO:0000256" key="4">
    <source>
        <dbReference type="ARBA" id="ARBA00022833"/>
    </source>
</evidence>
<keyword evidence="4 6" id="KW-0862">Zinc</keyword>
<dbReference type="GO" id="GO:0005886">
    <property type="term" value="C:plasma membrane"/>
    <property type="evidence" value="ECO:0007669"/>
    <property type="project" value="UniProtKB-SubCell"/>
</dbReference>
<evidence type="ECO:0000256" key="3">
    <source>
        <dbReference type="ARBA" id="ARBA00022723"/>
    </source>
</evidence>
<protein>
    <recommendedName>
        <fullName evidence="6">Probable inorganic carbon transporter subunit DabA</fullName>
    </recommendedName>
</protein>
<feature type="binding site" evidence="6">
    <location>
        <position position="345"/>
    </location>
    <ligand>
        <name>Zn(2+)</name>
        <dbReference type="ChEBI" id="CHEBI:29105"/>
    </ligand>
</feature>
<dbReference type="HAMAP" id="MF_01871">
    <property type="entry name" value="DabA"/>
    <property type="match status" value="1"/>
</dbReference>